<evidence type="ECO:0000259" key="3">
    <source>
        <dbReference type="Pfam" id="PF16344"/>
    </source>
</evidence>
<dbReference type="Gene3D" id="2.60.120.1440">
    <property type="match status" value="1"/>
</dbReference>
<dbReference type="InterPro" id="IPR006860">
    <property type="entry name" value="FecR"/>
</dbReference>
<evidence type="ECO:0000313" key="4">
    <source>
        <dbReference type="EMBL" id="SDE04786.1"/>
    </source>
</evidence>
<dbReference type="GO" id="GO:0016989">
    <property type="term" value="F:sigma factor antagonist activity"/>
    <property type="evidence" value="ECO:0007669"/>
    <property type="project" value="TreeGrafter"/>
</dbReference>
<dbReference type="EMBL" id="FNAI01000003">
    <property type="protein sequence ID" value="SDE04786.1"/>
    <property type="molecule type" value="Genomic_DNA"/>
</dbReference>
<organism evidence="4 5">
    <name type="scientific">Mucilaginibacter pineti</name>
    <dbReference type="NCBI Taxonomy" id="1391627"/>
    <lineage>
        <taxon>Bacteria</taxon>
        <taxon>Pseudomonadati</taxon>
        <taxon>Bacteroidota</taxon>
        <taxon>Sphingobacteriia</taxon>
        <taxon>Sphingobacteriales</taxon>
        <taxon>Sphingobacteriaceae</taxon>
        <taxon>Mucilaginibacter</taxon>
    </lineage>
</organism>
<evidence type="ECO:0000256" key="1">
    <source>
        <dbReference type="SAM" id="Phobius"/>
    </source>
</evidence>
<proteinExistence type="predicted"/>
<feature type="domain" description="Protein FecR C-terminal" evidence="3">
    <location>
        <begin position="345"/>
        <end position="412"/>
    </location>
</feature>
<dbReference type="RefSeq" id="WP_091148620.1">
    <property type="nucleotide sequence ID" value="NZ_FNAI01000003.1"/>
</dbReference>
<protein>
    <submittedName>
        <fullName evidence="4">FecR family protein</fullName>
    </submittedName>
</protein>
<dbReference type="Gene3D" id="3.55.50.30">
    <property type="match status" value="1"/>
</dbReference>
<name>A0A1G6ZTA6_9SPHI</name>
<dbReference type="InterPro" id="IPR032508">
    <property type="entry name" value="FecR_C"/>
</dbReference>
<dbReference type="InterPro" id="IPR012373">
    <property type="entry name" value="Ferrdict_sens_TM"/>
</dbReference>
<gene>
    <name evidence="4" type="ORF">SAMN05216464_103452</name>
</gene>
<accession>A0A1G6ZTA6</accession>
<feature type="transmembrane region" description="Helical" evidence="1">
    <location>
        <begin position="92"/>
        <end position="109"/>
    </location>
</feature>
<feature type="domain" description="FecR protein" evidence="2">
    <location>
        <begin position="191"/>
        <end position="296"/>
    </location>
</feature>
<evidence type="ECO:0000259" key="2">
    <source>
        <dbReference type="Pfam" id="PF04773"/>
    </source>
</evidence>
<dbReference type="PANTHER" id="PTHR30273">
    <property type="entry name" value="PERIPLASMIC SIGNAL SENSOR AND SIGMA FACTOR ACTIVATOR FECR-RELATED"/>
    <property type="match status" value="1"/>
</dbReference>
<evidence type="ECO:0000313" key="5">
    <source>
        <dbReference type="Proteomes" id="UP000199072"/>
    </source>
</evidence>
<sequence>MNYRELSLLFEKLVKNECTEKEADQLLELLSDRSYDGFFRQLAEEQLKQTEYDPTTDEVSGELLNRQLEAILNADQPSKKVNKKNVWQLHRWYIAAGMLLFLAIGAYVFKKDTSKELLTDNHQQKISAGGNKAVLILSNGKRINLADAANGAIAAQANFTIKKTKEGMIVYQANAASETTDPATDQPLFNTITTPDGGQYQVVLPDGSKVWLNAASSIKFPTRFASNERLVELTGEAYFEVVKVLAHKEKVNKTGKLPFVVLSNRQRIEVLGTRFNVNDYHEENSVKTTLLEGSVKVNALTGDDQHAAINAVMLKPGQQSDLDRSNFKVSAADTAAATAWKNGFFQFDNEDIHVVMRKISRWYNIEVDYQGDMRGKSFSGVISKYTNVTEVLKMLQLTESVSFTIKGHKITVS</sequence>
<dbReference type="STRING" id="1391627.SAMN05216464_103452"/>
<keyword evidence="5" id="KW-1185">Reference proteome</keyword>
<dbReference type="OrthoDB" id="1099963at2"/>
<keyword evidence="1" id="KW-1133">Transmembrane helix</keyword>
<keyword evidence="1" id="KW-0472">Membrane</keyword>
<dbReference type="Pfam" id="PF16344">
    <property type="entry name" value="FecR_C"/>
    <property type="match status" value="1"/>
</dbReference>
<reference evidence="4 5" key="1">
    <citation type="submission" date="2016-10" db="EMBL/GenBank/DDBJ databases">
        <authorList>
            <person name="de Groot N.N."/>
        </authorList>
    </citation>
    <scope>NUCLEOTIDE SEQUENCE [LARGE SCALE GENOMIC DNA]</scope>
    <source>
        <strain evidence="4 5">47C3B</strain>
    </source>
</reference>
<dbReference type="Proteomes" id="UP000199072">
    <property type="component" value="Unassembled WGS sequence"/>
</dbReference>
<dbReference type="AlphaFoldDB" id="A0A1G6ZTA6"/>
<dbReference type="Pfam" id="PF04773">
    <property type="entry name" value="FecR"/>
    <property type="match status" value="1"/>
</dbReference>
<keyword evidence="1" id="KW-0812">Transmembrane</keyword>
<dbReference type="PANTHER" id="PTHR30273:SF2">
    <property type="entry name" value="PROTEIN FECR"/>
    <property type="match status" value="1"/>
</dbReference>